<evidence type="ECO:0000313" key="3">
    <source>
        <dbReference type="Proteomes" id="UP000202809"/>
    </source>
</evidence>
<feature type="region of interest" description="Disordered" evidence="1">
    <location>
        <begin position="775"/>
        <end position="825"/>
    </location>
</feature>
<evidence type="ECO:0000313" key="2">
    <source>
        <dbReference type="EMBL" id="AAK38253.2"/>
    </source>
</evidence>
<feature type="compositionally biased region" description="Polar residues" evidence="1">
    <location>
        <begin position="533"/>
        <end position="556"/>
    </location>
</feature>
<dbReference type="Proteomes" id="UP000202809">
    <property type="component" value="Segment"/>
</dbReference>
<gene>
    <name evidence="2" type="primary">C3</name>
</gene>
<keyword evidence="3" id="KW-1185">Reference proteome</keyword>
<reference evidence="2 3" key="1">
    <citation type="journal article" date="2001" name="Proc. Natl. Acad. Sci. U.S.A.">
        <title>An Epstein-Barr-related herpesvirus from marmoset lymphomas.</title>
        <authorList>
            <person name="Cho Y."/>
            <person name="Ramer J."/>
            <person name="Rivailler P."/>
            <person name="Quink C."/>
            <person name="Garber R.L."/>
            <person name="Beier D.R."/>
            <person name="Wang F."/>
        </authorList>
    </citation>
    <scope>NUCLEOTIDE SEQUENCE [LARGE SCALE GENOMIC DNA]</scope>
    <source>
        <strain evidence="2 3">CJ0149</strain>
    </source>
</reference>
<evidence type="ECO:0000256" key="1">
    <source>
        <dbReference type="SAM" id="MobiDB-lite"/>
    </source>
</evidence>
<dbReference type="EMBL" id="AF319782">
    <property type="protein sequence ID" value="AAK38253.2"/>
    <property type="molecule type" value="Genomic_DNA"/>
</dbReference>
<feature type="compositionally biased region" description="Low complexity" evidence="1">
    <location>
        <begin position="315"/>
        <end position="329"/>
    </location>
</feature>
<feature type="region of interest" description="Disordered" evidence="1">
    <location>
        <begin position="696"/>
        <end position="717"/>
    </location>
</feature>
<accession>Q993G5</accession>
<feature type="compositionally biased region" description="Polar residues" evidence="1">
    <location>
        <begin position="698"/>
        <end position="710"/>
    </location>
</feature>
<dbReference type="GeneID" id="955871"/>
<feature type="compositionally biased region" description="Basic and acidic residues" evidence="1">
    <location>
        <begin position="631"/>
        <end position="640"/>
    </location>
</feature>
<dbReference type="RefSeq" id="NP_733898.1">
    <property type="nucleotide sequence ID" value="NC_004367.1"/>
</dbReference>
<protein>
    <submittedName>
        <fullName evidence="2">C3</fullName>
    </submittedName>
</protein>
<feature type="compositionally biased region" description="Basic and acidic residues" evidence="1">
    <location>
        <begin position="503"/>
        <end position="515"/>
    </location>
</feature>
<reference evidence="2 3" key="2">
    <citation type="journal article" date="2002" name="J. Virol.">
        <title>Complete genomic sequence of an Epstein-Barr virus-related herpesvirus naturally infecting a new world primate: a defining point in the evolution of oncogenic lymphocryptoviruses.</title>
        <authorList>
            <person name="Rivailler P."/>
            <person name="Cho Y.G."/>
            <person name="Wang F."/>
        </authorList>
    </citation>
    <scope>NUCLEOTIDE SEQUENCE [LARGE SCALE GENOMIC DNA]</scope>
    <source>
        <strain evidence="2 3">CJ0149</strain>
    </source>
</reference>
<name>Q993G5_9GAMA</name>
<sequence length="825" mass="92707">MDSDRKYERIRRAFKHICQDPRARPFCNIFSDPDVCDDELIQLVLQLRSDSSLDRSDQNDSCLAANENLSGWLAMSTFRFTACAIQARDPVTGKPLSMSLWAQQDLDGMPCSGVVQSAGTWWPESGGCVEEESATVPWSDEDDEIESEVEEHAPQSANTKPVTEILYNATGVEALFSLLLAKYLRAENVKEVIPGELKSHFTDFSKKTLGFKSCRDVMSILHDVSGTHCTSALVVMRHNPELQRNEVRAFGMFPPEDEMHTSPPEHEIDLEGSEPLVHSNDEPLPSTSSQPGRQRRHFGFRALPIPADMLYPVEPASAPTSNSSQSSSTEIPNDPTKHEPAMILQCQKELTRLRKEAIDKKLTSLSLRLQLTDLNGTTPELKRVTMEMEMALRAKTLIIEELRLENERNPTSENADKILTLTQQMSSAKKCVALCRDAFLNKRDSKVDLEKMSKIALMEATEAENDVRAATEKFAELRKDFHMVTLDTLVRLSRKRPPYQNHNPDRGGNRKDTAKARKCKEKRKHHGGEGSGQEDTNGKSGSNPNCNDDQITSNVLNEADPDSHLPLKKRRKTLTEIPSEQKQARHLSDHAYSATHVVSHQSTRFIDLTRPDEAFVDLTGGDVLTESVGESVRESAGPERIDDDQIPGHTFLPRSCTYPVFPDRTPLQTFQANEYYNPNFSGDFREALATPGPRPGRSLTTYLPQTSHTPNPYLPRPRFVPNRVYAPQSPVQQPITYYPRWNPYPVSFRPRVLPANIRIPIPRYPCQTYGYPPISGLSETQAHQTTSEFSQIDPHEPTSECSQIDPHEPTSECSQIDPHESTSES</sequence>
<organism evidence="2 3">
    <name type="scientific">callitrichine gammaherpesvirus 3</name>
    <name type="common">Marmoset lymphocryptovirus</name>
    <dbReference type="NCBI Taxonomy" id="106331"/>
    <lineage>
        <taxon>Viruses</taxon>
        <taxon>Duplodnaviria</taxon>
        <taxon>Heunggongvirae</taxon>
        <taxon>Peploviricota</taxon>
        <taxon>Herviviricetes</taxon>
        <taxon>Herpesvirales</taxon>
        <taxon>Orthoherpesviridae</taxon>
        <taxon>Gammaherpesvirinae</taxon>
        <taxon>Lymphocryptovirus</taxon>
        <taxon>Lymphocryptovirus callitrichinegamma3</taxon>
    </lineage>
</organism>
<feature type="region of interest" description="Disordered" evidence="1">
    <location>
        <begin position="627"/>
        <end position="648"/>
    </location>
</feature>
<dbReference type="KEGG" id="vg:955871"/>
<feature type="region of interest" description="Disordered" evidence="1">
    <location>
        <begin position="254"/>
        <end position="295"/>
    </location>
</feature>
<feature type="compositionally biased region" description="Basic residues" evidence="1">
    <location>
        <begin position="516"/>
        <end position="526"/>
    </location>
</feature>
<proteinExistence type="predicted"/>
<feature type="compositionally biased region" description="Polar residues" evidence="1">
    <location>
        <begin position="777"/>
        <end position="790"/>
    </location>
</feature>
<feature type="compositionally biased region" description="Basic and acidic residues" evidence="1">
    <location>
        <begin position="257"/>
        <end position="269"/>
    </location>
</feature>
<feature type="region of interest" description="Disordered" evidence="1">
    <location>
        <begin position="492"/>
        <end position="588"/>
    </location>
</feature>
<feature type="region of interest" description="Disordered" evidence="1">
    <location>
        <begin position="312"/>
        <end position="338"/>
    </location>
</feature>